<dbReference type="SUPFAM" id="SSF46785">
    <property type="entry name" value="Winged helix' DNA-binding domain"/>
    <property type="match status" value="1"/>
</dbReference>
<evidence type="ECO:0000313" key="2">
    <source>
        <dbReference type="Proteomes" id="UP000008139"/>
    </source>
</evidence>
<dbReference type="Proteomes" id="UP000008139">
    <property type="component" value="Chromosome"/>
</dbReference>
<dbReference type="eggNOG" id="COG1725">
    <property type="taxonomic scope" value="Bacteria"/>
</dbReference>
<dbReference type="AlphaFoldDB" id="F2LUH3"/>
<dbReference type="HOGENOM" id="CLU_911381_0_0_7"/>
<dbReference type="OrthoDB" id="9801546at2"/>
<dbReference type="RefSeq" id="WP_013681540.1">
    <property type="nucleotide sequence ID" value="NC_015318.1"/>
</dbReference>
<reference evidence="1 2" key="1">
    <citation type="journal article" date="2011" name="Stand. Genomic Sci.">
        <title>Complete genome sequence of the thermophilic sulfur-reducer Hippea maritima type strain (MH(2)).</title>
        <authorList>
            <person name="Huntemann M."/>
            <person name="Lu M."/>
            <person name="Nolan M."/>
            <person name="Lapidus A."/>
            <person name="Lucas S."/>
            <person name="Hammon N."/>
            <person name="Deshpande S."/>
            <person name="Cheng J.F."/>
            <person name="Tapia R."/>
            <person name="Han C."/>
            <person name="Goodwin L."/>
            <person name="Pitluck S."/>
            <person name="Liolios K."/>
            <person name="Pagani I."/>
            <person name="Ivanova N."/>
            <person name="Ovchinikova G."/>
            <person name="Pati A."/>
            <person name="Chen A."/>
            <person name="Palaniappan K."/>
            <person name="Land M."/>
            <person name="Hauser L."/>
            <person name="Jeffries C.D."/>
            <person name="Detter J.C."/>
            <person name="Brambilla E.M."/>
            <person name="Rohde M."/>
            <person name="Spring S."/>
            <person name="Goker M."/>
            <person name="Woyke T."/>
            <person name="Bristow J."/>
            <person name="Eisen J.A."/>
            <person name="Markowitz V."/>
            <person name="Hugenholtz P."/>
            <person name="Kyrpides N.C."/>
            <person name="Klenk H.P."/>
            <person name="Mavromatis K."/>
        </authorList>
    </citation>
    <scope>NUCLEOTIDE SEQUENCE [LARGE SCALE GENOMIC DNA]</scope>
    <source>
        <strain evidence="2">ATCC 700847 / DSM 10411 / MH2</strain>
    </source>
</reference>
<dbReference type="InParanoid" id="F2LUH3"/>
<dbReference type="InterPro" id="IPR036388">
    <property type="entry name" value="WH-like_DNA-bd_sf"/>
</dbReference>
<name>F2LUH3_HIPMA</name>
<sequence length="314" mass="36065">MCDQIKVNIDKFFIKHEIVKLKLILKAIENPQHKLPPARDIAIHDKVSELTVKKVEKELVQKGYLISNKKGGTRTTSKFTKQQISNFISSKEAFKSSVESLIKSGFSEEDILSLVYDVLSHAKRNQSNIIYTEKDEAIAIFAKSQIEDSIGCGVGFKPFDTLKSELSNRALENKIIVAPFFCSPQLESFIYEEVKLVPLRATHPLEGLAENKEIPFGSRIFYIAASKMDKENSISVYQDVLKDRFRLYVYTQDEILANRHFLSFADVVVGYSWIVKNNEFLFKNIKHVVSRNRFYDDEGLEMIKYLLESISEED</sequence>
<organism evidence="1 2">
    <name type="scientific">Hippea maritima (strain ATCC 700847 / DSM 10411 / MH2)</name>
    <dbReference type="NCBI Taxonomy" id="760142"/>
    <lineage>
        <taxon>Bacteria</taxon>
        <taxon>Pseudomonadati</taxon>
        <taxon>Campylobacterota</taxon>
        <taxon>Desulfurellia</taxon>
        <taxon>Desulfurellales</taxon>
        <taxon>Hippeaceae</taxon>
        <taxon>Hippea</taxon>
    </lineage>
</organism>
<dbReference type="EMBL" id="CP002606">
    <property type="protein sequence ID" value="AEA33499.1"/>
    <property type="molecule type" value="Genomic_DNA"/>
</dbReference>
<proteinExistence type="predicted"/>
<keyword evidence="2" id="KW-1185">Reference proteome</keyword>
<dbReference type="InterPro" id="IPR036390">
    <property type="entry name" value="WH_DNA-bd_sf"/>
</dbReference>
<dbReference type="Gene3D" id="1.10.10.10">
    <property type="entry name" value="Winged helix-like DNA-binding domain superfamily/Winged helix DNA-binding domain"/>
    <property type="match status" value="1"/>
</dbReference>
<dbReference type="STRING" id="760142.Hipma_0528"/>
<dbReference type="KEGG" id="hmr:Hipma_0528"/>
<evidence type="ECO:0000313" key="1">
    <source>
        <dbReference type="EMBL" id="AEA33499.1"/>
    </source>
</evidence>
<protein>
    <submittedName>
        <fullName evidence="1">Uncharacterized protein</fullName>
    </submittedName>
</protein>
<reference evidence="2" key="2">
    <citation type="submission" date="2011-03" db="EMBL/GenBank/DDBJ databases">
        <title>The complete genome of Hippea maritima DSM 10411.</title>
        <authorList>
            <consortium name="US DOE Joint Genome Institute (JGI-PGF)"/>
            <person name="Lucas S."/>
            <person name="Copeland A."/>
            <person name="Lapidus A."/>
            <person name="Bruce D."/>
            <person name="Goodwin L."/>
            <person name="Pitluck S."/>
            <person name="Peters L."/>
            <person name="Kyrpides N."/>
            <person name="Mavromatis K."/>
            <person name="Pagani I."/>
            <person name="Ivanova N."/>
            <person name="Mikhailova N."/>
            <person name="Lu M."/>
            <person name="Detter J.C."/>
            <person name="Tapia R."/>
            <person name="Han C."/>
            <person name="Land M."/>
            <person name="Hauser L."/>
            <person name="Markowitz V."/>
            <person name="Cheng J.-F."/>
            <person name="Hugenholtz P."/>
            <person name="Woyke T."/>
            <person name="Wu D."/>
            <person name="Spring S."/>
            <person name="Schroeder M."/>
            <person name="Brambilla E."/>
            <person name="Klenk H.-P."/>
            <person name="Eisen J.A."/>
        </authorList>
    </citation>
    <scope>NUCLEOTIDE SEQUENCE [LARGE SCALE GENOMIC DNA]</scope>
    <source>
        <strain evidence="2">ATCC 700847 / DSM 10411 / MH2</strain>
    </source>
</reference>
<gene>
    <name evidence="1" type="ordered locus">Hipma_0528</name>
</gene>
<accession>F2LUH3</accession>